<gene>
    <name evidence="1" type="ORF">ABE541_07625</name>
</gene>
<dbReference type="Proteomes" id="UP001409291">
    <property type="component" value="Unassembled WGS sequence"/>
</dbReference>
<evidence type="ECO:0000313" key="1">
    <source>
        <dbReference type="EMBL" id="MEN5377124.1"/>
    </source>
</evidence>
<dbReference type="EMBL" id="JBDJNQ010000003">
    <property type="protein sequence ID" value="MEN5377124.1"/>
    <property type="molecule type" value="Genomic_DNA"/>
</dbReference>
<proteinExistence type="predicted"/>
<name>A0ABV0BUA1_9SPHI</name>
<sequence length="247" mass="27312">MIKTLSLAFLSFFIITTLIAQDKVLLKLKPDLNNPFSQKMHMTIDVNAGAQSTMIDATMLCETTNTNATDSTLTYATKYTEMIMAMDAGMMTVNYDSKNPEANELSKQIHEKVKTLLETPIVAVMSLNGKIKNVEDLPDDNDLFDANMLKEAAFEYPNRELKVGEQWKATANNKSLGPIEQTYTLKSISAEGISITSEGSITAEGQTVGSITGQYLLNPKTHYLKALTLETKVKNKEVEVTSKIEIL</sequence>
<protein>
    <submittedName>
        <fullName evidence="1">DUF6263 family protein</fullName>
    </submittedName>
</protein>
<dbReference type="RefSeq" id="WP_183918268.1">
    <property type="nucleotide sequence ID" value="NZ_JBDJLH010000004.1"/>
</dbReference>
<reference evidence="1 2" key="1">
    <citation type="submission" date="2024-04" db="EMBL/GenBank/DDBJ databases">
        <title>WGS of bacteria from Torrens River.</title>
        <authorList>
            <person name="Wyrsch E.R."/>
            <person name="Drigo B."/>
        </authorList>
    </citation>
    <scope>NUCLEOTIDE SEQUENCE [LARGE SCALE GENOMIC DNA]</scope>
    <source>
        <strain evidence="1 2">TWI391</strain>
    </source>
</reference>
<accession>A0ABV0BUA1</accession>
<keyword evidence="2" id="KW-1185">Reference proteome</keyword>
<dbReference type="Pfam" id="PF19777">
    <property type="entry name" value="DUF6263"/>
    <property type="match status" value="2"/>
</dbReference>
<evidence type="ECO:0000313" key="2">
    <source>
        <dbReference type="Proteomes" id="UP001409291"/>
    </source>
</evidence>
<comment type="caution">
    <text evidence="1">The sequence shown here is derived from an EMBL/GenBank/DDBJ whole genome shotgun (WGS) entry which is preliminary data.</text>
</comment>
<dbReference type="InterPro" id="IPR046230">
    <property type="entry name" value="DUF6263"/>
</dbReference>
<organism evidence="1 2">
    <name type="scientific">Sphingobacterium kitahiroshimense</name>
    <dbReference type="NCBI Taxonomy" id="470446"/>
    <lineage>
        <taxon>Bacteria</taxon>
        <taxon>Pseudomonadati</taxon>
        <taxon>Bacteroidota</taxon>
        <taxon>Sphingobacteriia</taxon>
        <taxon>Sphingobacteriales</taxon>
        <taxon>Sphingobacteriaceae</taxon>
        <taxon>Sphingobacterium</taxon>
    </lineage>
</organism>